<dbReference type="PANTHER" id="PTHR33375">
    <property type="entry name" value="CHROMOSOME-PARTITIONING PROTEIN PARB-RELATED"/>
    <property type="match status" value="1"/>
</dbReference>
<name>A0A918DVH0_9GAMM</name>
<evidence type="ECO:0000259" key="3">
    <source>
        <dbReference type="SMART" id="SM00470"/>
    </source>
</evidence>
<dbReference type="SUPFAM" id="SSF110849">
    <property type="entry name" value="ParB/Sulfiredoxin"/>
    <property type="match status" value="1"/>
</dbReference>
<dbReference type="InterPro" id="IPR004437">
    <property type="entry name" value="ParB/RepB/Spo0J"/>
</dbReference>
<dbReference type="SUPFAM" id="SSF50037">
    <property type="entry name" value="C-terminal domain of transcriptional repressors"/>
    <property type="match status" value="1"/>
</dbReference>
<dbReference type="SUPFAM" id="SSF109709">
    <property type="entry name" value="KorB DNA-binding domain-like"/>
    <property type="match status" value="1"/>
</dbReference>
<dbReference type="InterPro" id="IPR008988">
    <property type="entry name" value="Transcriptional_repressor_C"/>
</dbReference>
<feature type="domain" description="ParB-like N-terminal" evidence="3">
    <location>
        <begin position="46"/>
        <end position="143"/>
    </location>
</feature>
<dbReference type="GO" id="GO:0003677">
    <property type="term" value="F:DNA binding"/>
    <property type="evidence" value="ECO:0007669"/>
    <property type="project" value="InterPro"/>
</dbReference>
<dbReference type="Gene3D" id="2.30.30.150">
    <property type="entry name" value="KorB, C-terminal domain"/>
    <property type="match status" value="1"/>
</dbReference>
<dbReference type="GO" id="GO:0007059">
    <property type="term" value="P:chromosome segregation"/>
    <property type="evidence" value="ECO:0007669"/>
    <property type="project" value="TreeGrafter"/>
</dbReference>
<dbReference type="NCBIfam" id="TIGR00180">
    <property type="entry name" value="parB_part"/>
    <property type="match status" value="1"/>
</dbReference>
<gene>
    <name evidence="4" type="ORF">GCM10011348_28470</name>
</gene>
<evidence type="ECO:0000313" key="4">
    <source>
        <dbReference type="EMBL" id="GGO83805.1"/>
    </source>
</evidence>
<comment type="similarity">
    <text evidence="1">Belongs to the ParB family.</text>
</comment>
<dbReference type="GO" id="GO:0045892">
    <property type="term" value="P:negative regulation of DNA-templated transcription"/>
    <property type="evidence" value="ECO:0007669"/>
    <property type="project" value="InterPro"/>
</dbReference>
<proteinExistence type="inferred from homology"/>
<dbReference type="InterPro" id="IPR003115">
    <property type="entry name" value="ParB_N"/>
</dbReference>
<dbReference type="RefSeq" id="WP_188861290.1">
    <property type="nucleotide sequence ID" value="NZ_BMLT01000007.1"/>
</dbReference>
<dbReference type="InterPro" id="IPR037048">
    <property type="entry name" value="KorB_C_sf"/>
</dbReference>
<evidence type="ECO:0000256" key="1">
    <source>
        <dbReference type="ARBA" id="ARBA00006295"/>
    </source>
</evidence>
<dbReference type="Pfam" id="PF08535">
    <property type="entry name" value="KorB"/>
    <property type="match status" value="1"/>
</dbReference>
<comment type="caution">
    <text evidence="4">The sequence shown here is derived from an EMBL/GenBank/DDBJ whole genome shotgun (WGS) entry which is preliminary data.</text>
</comment>
<dbReference type="Proteomes" id="UP000599578">
    <property type="component" value="Unassembled WGS sequence"/>
</dbReference>
<dbReference type="InterPro" id="IPR010575">
    <property type="entry name" value="KorB_C"/>
</dbReference>
<organism evidence="4 5">
    <name type="scientific">Marinobacterium nitratireducens</name>
    <dbReference type="NCBI Taxonomy" id="518897"/>
    <lineage>
        <taxon>Bacteria</taxon>
        <taxon>Pseudomonadati</taxon>
        <taxon>Pseudomonadota</taxon>
        <taxon>Gammaproteobacteria</taxon>
        <taxon>Oceanospirillales</taxon>
        <taxon>Oceanospirillaceae</taxon>
        <taxon>Marinobacterium</taxon>
    </lineage>
</organism>
<feature type="region of interest" description="Disordered" evidence="2">
    <location>
        <begin position="290"/>
        <end position="312"/>
    </location>
</feature>
<dbReference type="InterPro" id="IPR013741">
    <property type="entry name" value="KorB_domain"/>
</dbReference>
<dbReference type="Gene3D" id="1.10.10.730">
    <property type="entry name" value="KorB DNA-binding domain"/>
    <property type="match status" value="1"/>
</dbReference>
<dbReference type="InterPro" id="IPR036086">
    <property type="entry name" value="ParB/Sulfiredoxin_sf"/>
</dbReference>
<dbReference type="GO" id="GO:0005694">
    <property type="term" value="C:chromosome"/>
    <property type="evidence" value="ECO:0007669"/>
    <property type="project" value="TreeGrafter"/>
</dbReference>
<reference evidence="4 5" key="1">
    <citation type="journal article" date="2014" name="Int. J. Syst. Evol. Microbiol.">
        <title>Complete genome sequence of Corynebacterium casei LMG S-19264T (=DSM 44701T), isolated from a smear-ripened cheese.</title>
        <authorList>
            <consortium name="US DOE Joint Genome Institute (JGI-PGF)"/>
            <person name="Walter F."/>
            <person name="Albersmeier A."/>
            <person name="Kalinowski J."/>
            <person name="Ruckert C."/>
        </authorList>
    </citation>
    <scope>NUCLEOTIDE SEQUENCE [LARGE SCALE GENOMIC DNA]</scope>
    <source>
        <strain evidence="4 5">CGMCC 1.7286</strain>
    </source>
</reference>
<dbReference type="Pfam" id="PF06613">
    <property type="entry name" value="KorB_C"/>
    <property type="match status" value="1"/>
</dbReference>
<keyword evidence="5" id="KW-1185">Reference proteome</keyword>
<sequence length="406" mass="44146">MTNDAVKTVKGADLSGLDSFSVSSLMGSSTKAPSDPFPATEVGSVAYAPLERFHEDPQNARRDFDLETLRALADSMKQVRPHTGQPRGVLEPLSVKRHPEKPGHFIINGGHRRFRAAGMAGLDEVPYVIKGELDDFDKFVLNDQRQNLSPLEVAAFINARLEDGHKAGDVARALGRPPSYVSDHRIFFDMADCLRDLYDRGLCRSMQTLALLHRAYKQHPVRIEEFCMRTLEDGLALATSRVRIFIDALKDARTSPAVPPPVTVASGGDPEGEGNAAGCEAIRQAPVEAGRETRADPAGNSGLPVDDQPAREEEPPYWVIDGESPSGGRLDQQAEQPLVDGLNPACINKVIIQVTHDGRAAHLLTDRCAGYGFAWLTYDDDGHACEVALSQVQLVAVVEDRTPGGR</sequence>
<evidence type="ECO:0000256" key="2">
    <source>
        <dbReference type="SAM" id="MobiDB-lite"/>
    </source>
</evidence>
<accession>A0A918DVH0</accession>
<feature type="region of interest" description="Disordered" evidence="2">
    <location>
        <begin position="255"/>
        <end position="276"/>
    </location>
</feature>
<evidence type="ECO:0000313" key="5">
    <source>
        <dbReference type="Proteomes" id="UP000599578"/>
    </source>
</evidence>
<dbReference type="Gene3D" id="3.90.1530.30">
    <property type="match status" value="1"/>
</dbReference>
<dbReference type="SMART" id="SM00470">
    <property type="entry name" value="ParB"/>
    <property type="match status" value="1"/>
</dbReference>
<dbReference type="CDD" id="cd16398">
    <property type="entry name" value="KorB_N_like"/>
    <property type="match status" value="1"/>
</dbReference>
<dbReference type="InterPro" id="IPR042075">
    <property type="entry name" value="KorB_DNA-db"/>
</dbReference>
<protein>
    <recommendedName>
        <fullName evidence="3">ParB-like N-terminal domain-containing protein</fullName>
    </recommendedName>
</protein>
<dbReference type="AlphaFoldDB" id="A0A918DVH0"/>
<dbReference type="Pfam" id="PF02195">
    <property type="entry name" value="ParB_N"/>
    <property type="match status" value="1"/>
</dbReference>
<dbReference type="EMBL" id="BMLT01000007">
    <property type="protein sequence ID" value="GGO83805.1"/>
    <property type="molecule type" value="Genomic_DNA"/>
</dbReference>
<dbReference type="InterPro" id="IPR050336">
    <property type="entry name" value="Chromosome_partition/occlusion"/>
</dbReference>
<dbReference type="PANTHER" id="PTHR33375:SF1">
    <property type="entry name" value="CHROMOSOME-PARTITIONING PROTEIN PARB-RELATED"/>
    <property type="match status" value="1"/>
</dbReference>